<accession>A0A834J5P0</accession>
<gene>
    <name evidence="1" type="ORF">HZH68_015843</name>
</gene>
<dbReference type="Proteomes" id="UP000617340">
    <property type="component" value="Unassembled WGS sequence"/>
</dbReference>
<name>A0A834J5P0_VESGE</name>
<sequence length="136" mass="15387">MNKINVTRGRLPEDRKFLEGKEDIGCPRYRLLLPLDVNKTRAADEVANSAEAMLTLTATSSESSLQRVLKVLTDSGTSCTTKRASPSSCRLIDDGHGKKKGEHRWIMTNMWPRKKRFHSMLLESSLIRVTLAIRVF</sequence>
<reference evidence="1" key="1">
    <citation type="journal article" date="2020" name="G3 (Bethesda)">
        <title>High-Quality Assemblies for Three Invasive Social Wasps from the &lt;i&gt;Vespula&lt;/i&gt; Genus.</title>
        <authorList>
            <person name="Harrop T.W.R."/>
            <person name="Guhlin J."/>
            <person name="McLaughlin G.M."/>
            <person name="Permina E."/>
            <person name="Stockwell P."/>
            <person name="Gilligan J."/>
            <person name="Le Lec M.F."/>
            <person name="Gruber M.A.M."/>
            <person name="Quinn O."/>
            <person name="Lovegrove M."/>
            <person name="Duncan E.J."/>
            <person name="Remnant E.J."/>
            <person name="Van Eeckhoven J."/>
            <person name="Graham B."/>
            <person name="Knapp R.A."/>
            <person name="Langford K.W."/>
            <person name="Kronenberg Z."/>
            <person name="Press M.O."/>
            <person name="Eacker S.M."/>
            <person name="Wilson-Rankin E.E."/>
            <person name="Purcell J."/>
            <person name="Lester P.J."/>
            <person name="Dearden P.K."/>
        </authorList>
    </citation>
    <scope>NUCLEOTIDE SEQUENCE</scope>
    <source>
        <strain evidence="1">Linc-1</strain>
    </source>
</reference>
<keyword evidence="2" id="KW-1185">Reference proteome</keyword>
<dbReference type="AlphaFoldDB" id="A0A834J5P0"/>
<comment type="caution">
    <text evidence="1">The sequence shown here is derived from an EMBL/GenBank/DDBJ whole genome shotgun (WGS) entry which is preliminary data.</text>
</comment>
<proteinExistence type="predicted"/>
<protein>
    <submittedName>
        <fullName evidence="1">Uncharacterized protein</fullName>
    </submittedName>
</protein>
<evidence type="ECO:0000313" key="2">
    <source>
        <dbReference type="Proteomes" id="UP000617340"/>
    </source>
</evidence>
<dbReference type="EMBL" id="JACSDZ010000021">
    <property type="protein sequence ID" value="KAF7381970.1"/>
    <property type="molecule type" value="Genomic_DNA"/>
</dbReference>
<organism evidence="1 2">
    <name type="scientific">Vespula germanica</name>
    <name type="common">German yellow jacket</name>
    <name type="synonym">Paravespula germanica</name>
    <dbReference type="NCBI Taxonomy" id="30212"/>
    <lineage>
        <taxon>Eukaryota</taxon>
        <taxon>Metazoa</taxon>
        <taxon>Ecdysozoa</taxon>
        <taxon>Arthropoda</taxon>
        <taxon>Hexapoda</taxon>
        <taxon>Insecta</taxon>
        <taxon>Pterygota</taxon>
        <taxon>Neoptera</taxon>
        <taxon>Endopterygota</taxon>
        <taxon>Hymenoptera</taxon>
        <taxon>Apocrita</taxon>
        <taxon>Aculeata</taxon>
        <taxon>Vespoidea</taxon>
        <taxon>Vespidae</taxon>
        <taxon>Vespinae</taxon>
        <taxon>Vespula</taxon>
    </lineage>
</organism>
<evidence type="ECO:0000313" key="1">
    <source>
        <dbReference type="EMBL" id="KAF7381970.1"/>
    </source>
</evidence>